<evidence type="ECO:0000313" key="3">
    <source>
        <dbReference type="Proteomes" id="UP000254232"/>
    </source>
</evidence>
<evidence type="ECO:0000313" key="2">
    <source>
        <dbReference type="EMBL" id="STO38016.1"/>
    </source>
</evidence>
<dbReference type="AlphaFoldDB" id="A0A377H5X9"/>
<reference evidence="2 3" key="1">
    <citation type="submission" date="2018-06" db="EMBL/GenBank/DDBJ databases">
        <authorList>
            <consortium name="Pathogen Informatics"/>
            <person name="Doyle S."/>
        </authorList>
    </citation>
    <scope>NUCLEOTIDE SEQUENCE [LARGE SCALE GENOMIC DNA]</scope>
    <source>
        <strain evidence="2 3">NCTC11413</strain>
    </source>
</reference>
<proteinExistence type="predicted"/>
<dbReference type="GO" id="GO:0003677">
    <property type="term" value="F:DNA binding"/>
    <property type="evidence" value="ECO:0007669"/>
    <property type="project" value="InterPro"/>
</dbReference>
<dbReference type="InterPro" id="IPR000055">
    <property type="entry name" value="Restrct_endonuc_typeI_TRD"/>
</dbReference>
<protein>
    <submittedName>
        <fullName evidence="2">Type I restriction modification DNA specificity domain</fullName>
    </submittedName>
</protein>
<gene>
    <name evidence="2" type="ORF">NCTC11413_01138</name>
</gene>
<evidence type="ECO:0000259" key="1">
    <source>
        <dbReference type="Pfam" id="PF01420"/>
    </source>
</evidence>
<name>A0A377H5X9_9PAST</name>
<accession>A0A377H5X9</accession>
<sequence length="126" mass="14550">MFGNSFYRDYEFSADDNILVLYEKTEMSKAAKIAISSIIHRSLLNKYSYGNQFRLNSFNKEKISLPITAEGKIDFPFMESFIKALEAERIKKLEDYLISTGLSHYQLTPKEEKVLDIFTKNMRGGG</sequence>
<organism evidence="2 3">
    <name type="scientific">Gallibacterium anatis</name>
    <dbReference type="NCBI Taxonomy" id="750"/>
    <lineage>
        <taxon>Bacteria</taxon>
        <taxon>Pseudomonadati</taxon>
        <taxon>Pseudomonadota</taxon>
        <taxon>Gammaproteobacteria</taxon>
        <taxon>Pasteurellales</taxon>
        <taxon>Pasteurellaceae</taxon>
        <taxon>Gallibacterium</taxon>
    </lineage>
</organism>
<dbReference type="Proteomes" id="UP000254232">
    <property type="component" value="Unassembled WGS sequence"/>
</dbReference>
<feature type="domain" description="Type I restriction modification DNA specificity" evidence="1">
    <location>
        <begin position="2"/>
        <end position="94"/>
    </location>
</feature>
<dbReference type="Pfam" id="PF01420">
    <property type="entry name" value="Methylase_S"/>
    <property type="match status" value="1"/>
</dbReference>
<dbReference type="EMBL" id="UGGZ01000001">
    <property type="protein sequence ID" value="STO38016.1"/>
    <property type="molecule type" value="Genomic_DNA"/>
</dbReference>